<name>A0A8J5M7P3_9STRA</name>
<dbReference type="PANTHER" id="PTHR11254">
    <property type="entry name" value="HECT DOMAIN UBIQUITIN-PROTEIN LIGASE"/>
    <property type="match status" value="1"/>
</dbReference>
<comment type="caution">
    <text evidence="6">The sequence shown here is derived from an EMBL/GenBank/DDBJ whole genome shotgun (WGS) entry which is preliminary data.</text>
</comment>
<dbReference type="PANTHER" id="PTHR11254:SF67">
    <property type="entry name" value="E3 UBIQUITIN-PROTEIN LIGASE HUWE1"/>
    <property type="match status" value="1"/>
</dbReference>
<keyword evidence="1" id="KW-0808">Transferase</keyword>
<evidence type="ECO:0000256" key="1">
    <source>
        <dbReference type="ARBA" id="ARBA00022679"/>
    </source>
</evidence>
<feature type="domain" description="Fibronectin type-III" evidence="5">
    <location>
        <begin position="170"/>
        <end position="263"/>
    </location>
</feature>
<evidence type="ECO:0000256" key="2">
    <source>
        <dbReference type="PROSITE-ProRule" id="PRU00104"/>
    </source>
</evidence>
<accession>A0A8J5M7P3</accession>
<evidence type="ECO:0008006" key="8">
    <source>
        <dbReference type="Google" id="ProtNLM"/>
    </source>
</evidence>
<organism evidence="6 7">
    <name type="scientific">Phytophthora aleatoria</name>
    <dbReference type="NCBI Taxonomy" id="2496075"/>
    <lineage>
        <taxon>Eukaryota</taxon>
        <taxon>Sar</taxon>
        <taxon>Stramenopiles</taxon>
        <taxon>Oomycota</taxon>
        <taxon>Peronosporomycetes</taxon>
        <taxon>Peronosporales</taxon>
        <taxon>Peronosporaceae</taxon>
        <taxon>Phytophthora</taxon>
    </lineage>
</organism>
<dbReference type="Proteomes" id="UP000709295">
    <property type="component" value="Unassembled WGS sequence"/>
</dbReference>
<dbReference type="GO" id="GO:0006511">
    <property type="term" value="P:ubiquitin-dependent protein catabolic process"/>
    <property type="evidence" value="ECO:0007669"/>
    <property type="project" value="TreeGrafter"/>
</dbReference>
<feature type="region of interest" description="Disordered" evidence="3">
    <location>
        <begin position="1"/>
        <end position="44"/>
    </location>
</feature>
<dbReference type="PROSITE" id="PS50853">
    <property type="entry name" value="FN3"/>
    <property type="match status" value="1"/>
</dbReference>
<dbReference type="InterPro" id="IPR050409">
    <property type="entry name" value="E3_ubiq-protein_ligase"/>
</dbReference>
<dbReference type="Pfam" id="PF00041">
    <property type="entry name" value="fn3"/>
    <property type="match status" value="1"/>
</dbReference>
<feature type="compositionally biased region" description="Low complexity" evidence="3">
    <location>
        <begin position="1"/>
        <end position="39"/>
    </location>
</feature>
<dbReference type="InterPro" id="IPR003961">
    <property type="entry name" value="FN3_dom"/>
</dbReference>
<dbReference type="GO" id="GO:0061630">
    <property type="term" value="F:ubiquitin protein ligase activity"/>
    <property type="evidence" value="ECO:0007669"/>
    <property type="project" value="TreeGrafter"/>
</dbReference>
<keyword evidence="2" id="KW-0833">Ubl conjugation pathway</keyword>
<dbReference type="SMART" id="SM00060">
    <property type="entry name" value="FN3"/>
    <property type="match status" value="1"/>
</dbReference>
<evidence type="ECO:0000313" key="7">
    <source>
        <dbReference type="Proteomes" id="UP000709295"/>
    </source>
</evidence>
<feature type="active site" description="Glycyl thioester intermediate" evidence="2">
    <location>
        <position position="449"/>
    </location>
</feature>
<evidence type="ECO:0000259" key="4">
    <source>
        <dbReference type="PROSITE" id="PS50237"/>
    </source>
</evidence>
<dbReference type="GO" id="GO:0005737">
    <property type="term" value="C:cytoplasm"/>
    <property type="evidence" value="ECO:0007669"/>
    <property type="project" value="TreeGrafter"/>
</dbReference>
<dbReference type="CDD" id="cd00063">
    <property type="entry name" value="FN3"/>
    <property type="match status" value="1"/>
</dbReference>
<dbReference type="PROSITE" id="PS50237">
    <property type="entry name" value="HECT"/>
    <property type="match status" value="1"/>
</dbReference>
<evidence type="ECO:0000259" key="5">
    <source>
        <dbReference type="PROSITE" id="PS50853"/>
    </source>
</evidence>
<sequence>MGGVLSKAPARASAKTSTTTKGVYASSSPNNSRVVVPGPSDEKLDLEEELEAKREEEAAEKQKTAVAHVVENLFPYAPVTVQTQKYPSTSPKAGQSYLWITVDEAEIKRRGGGESAIRYPVGAAVDIDGNVFVSEAGGTPKANAKESTTPYKISAENIMNFAASKMPPPVLKPPKLVEAQQTELVVKWKKSTDSTVDRYEVQYRRADSPNNAWAGLAVVTAWKHVSLSGMKCHSSFEFRVRARNPGGWNDYSDASEIFWTLPGPPDVPRQPIAGAVSNTYANVIDETFSVEVEGGGKKSVIVDLLENGRDIPVTDVNKQEYVDLVVQWRTQFGAQAQMDSLVQGFTTLIPLSTIKTFDMAELKMLVNGKPTIDVEELRSCTVFQGGYDEHTQVVLWLWQALREFTIELRGQFLKFMTGTNKIPLDGFEPPLNLTKSDLDPQALPRTHTCFNQLVLPEYTSYETLVEKVTFAITNAEGFELS</sequence>
<feature type="domain" description="HECT" evidence="4">
    <location>
        <begin position="285"/>
        <end position="481"/>
    </location>
</feature>
<dbReference type="InterPro" id="IPR000569">
    <property type="entry name" value="HECT_dom"/>
</dbReference>
<evidence type="ECO:0000256" key="3">
    <source>
        <dbReference type="SAM" id="MobiDB-lite"/>
    </source>
</evidence>
<dbReference type="SMART" id="SM00119">
    <property type="entry name" value="HECTc"/>
    <property type="match status" value="1"/>
</dbReference>
<dbReference type="GO" id="GO:0000209">
    <property type="term" value="P:protein polyubiquitination"/>
    <property type="evidence" value="ECO:0007669"/>
    <property type="project" value="TreeGrafter"/>
</dbReference>
<keyword evidence="7" id="KW-1185">Reference proteome</keyword>
<proteinExistence type="predicted"/>
<dbReference type="EMBL" id="JAENGY010000405">
    <property type="protein sequence ID" value="KAG6963788.1"/>
    <property type="molecule type" value="Genomic_DNA"/>
</dbReference>
<gene>
    <name evidence="6" type="ORF">JG688_00008003</name>
</gene>
<reference evidence="6" key="1">
    <citation type="submission" date="2021-01" db="EMBL/GenBank/DDBJ databases">
        <title>Phytophthora aleatoria, a newly-described species from Pinus radiata is distinct from Phytophthora cactorum isolates based on comparative genomics.</title>
        <authorList>
            <person name="Mcdougal R."/>
            <person name="Panda P."/>
            <person name="Williams N."/>
            <person name="Studholme D.J."/>
        </authorList>
    </citation>
    <scope>NUCLEOTIDE SEQUENCE</scope>
    <source>
        <strain evidence="6">NZFS 4037</strain>
    </source>
</reference>
<dbReference type="AlphaFoldDB" id="A0A8J5M7P3"/>
<dbReference type="Pfam" id="PF00632">
    <property type="entry name" value="HECT"/>
    <property type="match status" value="1"/>
</dbReference>
<evidence type="ECO:0000313" key="6">
    <source>
        <dbReference type="EMBL" id="KAG6963788.1"/>
    </source>
</evidence>
<protein>
    <recommendedName>
        <fullName evidence="8">HECT E3 ubiquitin ligase</fullName>
    </recommendedName>
</protein>